<dbReference type="GO" id="GO:0004767">
    <property type="term" value="F:sphingomyelin phosphodiesterase activity"/>
    <property type="evidence" value="ECO:0007669"/>
    <property type="project" value="UniProtKB-EC"/>
</dbReference>
<keyword evidence="6" id="KW-1185">Reference proteome</keyword>
<keyword evidence="4" id="KW-0812">Transmembrane</keyword>
<keyword evidence="5" id="KW-0269">Exonuclease</keyword>
<dbReference type="InterPro" id="IPR017766">
    <property type="entry name" value="Sphingomyelinase/PLipase_C"/>
</dbReference>
<keyword evidence="5" id="KW-0540">Nuclease</keyword>
<dbReference type="AlphaFoldDB" id="A0A1X2IJ25"/>
<feature type="region of interest" description="Disordered" evidence="3">
    <location>
        <begin position="34"/>
        <end position="65"/>
    </location>
</feature>
<dbReference type="Proteomes" id="UP000193560">
    <property type="component" value="Unassembled WGS sequence"/>
</dbReference>
<gene>
    <name evidence="5" type="ORF">BCR42DRAFT_31255</name>
</gene>
<dbReference type="InterPro" id="IPR036691">
    <property type="entry name" value="Endo/exonu/phosph_ase_sf"/>
</dbReference>
<proteinExistence type="predicted"/>
<dbReference type="EMBL" id="MCGE01000010">
    <property type="protein sequence ID" value="ORZ17385.1"/>
    <property type="molecule type" value="Genomic_DNA"/>
</dbReference>
<dbReference type="PANTHER" id="PTHR16320">
    <property type="entry name" value="SPHINGOMYELINASE FAMILY MEMBER"/>
    <property type="match status" value="1"/>
</dbReference>
<dbReference type="OrthoDB" id="40902at2759"/>
<keyword evidence="4" id="KW-1133">Transmembrane helix</keyword>
<evidence type="ECO:0000256" key="2">
    <source>
        <dbReference type="ARBA" id="ARBA00022801"/>
    </source>
</evidence>
<keyword evidence="5" id="KW-0255">Endonuclease</keyword>
<dbReference type="STRING" id="90262.A0A1X2IJ25"/>
<dbReference type="GO" id="GO:0005576">
    <property type="term" value="C:extracellular region"/>
    <property type="evidence" value="ECO:0007669"/>
    <property type="project" value="InterPro"/>
</dbReference>
<dbReference type="GO" id="GO:0005737">
    <property type="term" value="C:cytoplasm"/>
    <property type="evidence" value="ECO:0007669"/>
    <property type="project" value="TreeGrafter"/>
</dbReference>
<evidence type="ECO:0000313" key="5">
    <source>
        <dbReference type="EMBL" id="ORZ17385.1"/>
    </source>
</evidence>
<evidence type="ECO:0000313" key="6">
    <source>
        <dbReference type="Proteomes" id="UP000193560"/>
    </source>
</evidence>
<comment type="caution">
    <text evidence="5">The sequence shown here is derived from an EMBL/GenBank/DDBJ whole genome shotgun (WGS) entry which is preliminary data.</text>
</comment>
<keyword evidence="4" id="KW-0472">Membrane</keyword>
<dbReference type="SUPFAM" id="SSF56219">
    <property type="entry name" value="DNase I-like"/>
    <property type="match status" value="1"/>
</dbReference>
<dbReference type="PANTHER" id="PTHR16320:SF1">
    <property type="entry name" value="SPHINGOMYELINASE DDB_G0288017"/>
    <property type="match status" value="1"/>
</dbReference>
<dbReference type="InterPro" id="IPR038772">
    <property type="entry name" value="Sph/SMPD2-like"/>
</dbReference>
<sequence>MYNWLRKIPRFATHQSIYLPTLPIRRQRRHNNNSGLAYNHHQQPSSSATETARPPLPPMRTDSLSSSSIDSFASSAYPATWCTPYYHQLCRLLPSCPSYVLPAWCGRYRAFLIFLSIMLLQLCCFLLFCSIFFAPATLPAPVFPDKVLPMGEAARLLTLNIFMRPPGIKNNWSDYKDDRLDYIIHHILPHYDIIAFQESFGFATRRKDELIKQARLRYGFNHHVESPRKYPWDISVDGGLLLLSKFKMAQSGIIQYPRGTHSDWLSRKGALYAMIELNPNRRFHMYTTHTQASYDLNNVINLGDTYIRLGQFAQLHEFVDATANTGGSSSSNSEEPVAPIMILGDLNVDAAVHPTGVPVTTPSVDSSIHYKMMTDVLKGIGADPKDLGLTDTPKQQRLFAHPWVLHDLEDVVYKQYGYHPVTFGDVDVQQDKTVVPGEVVLTDHDQLMTVQSIDRIYWAPRNSSTVSIRAPHVEPFKVKENTRLSDQERERLLFTQISDHYGISCSIHID</sequence>
<keyword evidence="2" id="KW-0378">Hydrolase</keyword>
<dbReference type="CDD" id="cd09078">
    <property type="entry name" value="nSMase"/>
    <property type="match status" value="1"/>
</dbReference>
<name>A0A1X2IJ25_9FUNG</name>
<feature type="transmembrane region" description="Helical" evidence="4">
    <location>
        <begin position="111"/>
        <end position="134"/>
    </location>
</feature>
<protein>
    <recommendedName>
        <fullName evidence="1">sphingomyelin phosphodiesterase</fullName>
        <ecNumber evidence="1">3.1.4.12</ecNumber>
    </recommendedName>
</protein>
<reference evidence="5 6" key="1">
    <citation type="submission" date="2016-07" db="EMBL/GenBank/DDBJ databases">
        <title>Pervasive Adenine N6-methylation of Active Genes in Fungi.</title>
        <authorList>
            <consortium name="DOE Joint Genome Institute"/>
            <person name="Mondo S.J."/>
            <person name="Dannebaum R.O."/>
            <person name="Kuo R.C."/>
            <person name="Labutti K."/>
            <person name="Haridas S."/>
            <person name="Kuo A."/>
            <person name="Salamov A."/>
            <person name="Ahrendt S.R."/>
            <person name="Lipzen A."/>
            <person name="Sullivan W."/>
            <person name="Andreopoulos W.B."/>
            <person name="Clum A."/>
            <person name="Lindquist E."/>
            <person name="Daum C."/>
            <person name="Ramamoorthy G.K."/>
            <person name="Gryganskyi A."/>
            <person name="Culley D."/>
            <person name="Magnuson J.K."/>
            <person name="James T.Y."/>
            <person name="O'Malley M.A."/>
            <person name="Stajich J.E."/>
            <person name="Spatafora J.W."/>
            <person name="Visel A."/>
            <person name="Grigoriev I.V."/>
        </authorList>
    </citation>
    <scope>NUCLEOTIDE SEQUENCE [LARGE SCALE GENOMIC DNA]</scope>
    <source>
        <strain evidence="5 6">NRRL 1336</strain>
    </source>
</reference>
<evidence type="ECO:0000256" key="1">
    <source>
        <dbReference type="ARBA" id="ARBA00012369"/>
    </source>
</evidence>
<dbReference type="EC" id="3.1.4.12" evidence="1"/>
<evidence type="ECO:0000256" key="3">
    <source>
        <dbReference type="SAM" id="MobiDB-lite"/>
    </source>
</evidence>
<dbReference type="GO" id="GO:0004519">
    <property type="term" value="F:endonuclease activity"/>
    <property type="evidence" value="ECO:0007669"/>
    <property type="project" value="UniProtKB-KW"/>
</dbReference>
<organism evidence="5 6">
    <name type="scientific">Absidia repens</name>
    <dbReference type="NCBI Taxonomy" id="90262"/>
    <lineage>
        <taxon>Eukaryota</taxon>
        <taxon>Fungi</taxon>
        <taxon>Fungi incertae sedis</taxon>
        <taxon>Mucoromycota</taxon>
        <taxon>Mucoromycotina</taxon>
        <taxon>Mucoromycetes</taxon>
        <taxon>Mucorales</taxon>
        <taxon>Cunninghamellaceae</taxon>
        <taxon>Absidia</taxon>
    </lineage>
</organism>
<feature type="compositionally biased region" description="Polar residues" evidence="3">
    <location>
        <begin position="34"/>
        <end position="50"/>
    </location>
</feature>
<evidence type="ECO:0000256" key="4">
    <source>
        <dbReference type="SAM" id="Phobius"/>
    </source>
</evidence>
<accession>A0A1X2IJ25</accession>
<dbReference type="GO" id="GO:0004527">
    <property type="term" value="F:exonuclease activity"/>
    <property type="evidence" value="ECO:0007669"/>
    <property type="project" value="UniProtKB-KW"/>
</dbReference>
<dbReference type="Gene3D" id="3.60.10.10">
    <property type="entry name" value="Endonuclease/exonuclease/phosphatase"/>
    <property type="match status" value="1"/>
</dbReference>